<keyword evidence="5" id="KW-0521">NADP</keyword>
<dbReference type="UniPathway" id="UPA00077">
    <property type="reaction ID" value="UER00158"/>
</dbReference>
<dbReference type="GO" id="GO:0050661">
    <property type="term" value="F:NADP binding"/>
    <property type="evidence" value="ECO:0007669"/>
    <property type="project" value="InterPro"/>
</dbReference>
<feature type="domain" description="DHFR" evidence="7">
    <location>
        <begin position="13"/>
        <end position="178"/>
    </location>
</feature>
<accession>A0A3G9JY02</accession>
<dbReference type="InterPro" id="IPR001796">
    <property type="entry name" value="DHFR_dom"/>
</dbReference>
<organism evidence="8 9">
    <name type="scientific">Parolsenella catena</name>
    <dbReference type="NCBI Taxonomy" id="2003188"/>
    <lineage>
        <taxon>Bacteria</taxon>
        <taxon>Bacillati</taxon>
        <taxon>Actinomycetota</taxon>
        <taxon>Coriobacteriia</taxon>
        <taxon>Coriobacteriales</taxon>
        <taxon>Atopobiaceae</taxon>
        <taxon>Parolsenella</taxon>
    </lineage>
</organism>
<protein>
    <recommendedName>
        <fullName evidence="3">dihydrofolate reductase</fullName>
        <ecNumber evidence="3">1.5.1.3</ecNumber>
    </recommendedName>
</protein>
<keyword evidence="4" id="KW-0554">One-carbon metabolism</keyword>
<dbReference type="CDD" id="cd00209">
    <property type="entry name" value="DHFR"/>
    <property type="match status" value="1"/>
</dbReference>
<evidence type="ECO:0000256" key="2">
    <source>
        <dbReference type="ARBA" id="ARBA00009539"/>
    </source>
</evidence>
<dbReference type="GO" id="GO:0046655">
    <property type="term" value="P:folic acid metabolic process"/>
    <property type="evidence" value="ECO:0007669"/>
    <property type="project" value="TreeGrafter"/>
</dbReference>
<dbReference type="KEGG" id="pcat:Pcatena_09680"/>
<dbReference type="InterPro" id="IPR024072">
    <property type="entry name" value="DHFR-like_dom_sf"/>
</dbReference>
<evidence type="ECO:0000256" key="4">
    <source>
        <dbReference type="ARBA" id="ARBA00022563"/>
    </source>
</evidence>
<dbReference type="InterPro" id="IPR012259">
    <property type="entry name" value="DHFR"/>
</dbReference>
<dbReference type="SUPFAM" id="SSF53597">
    <property type="entry name" value="Dihydrofolate reductase-like"/>
    <property type="match status" value="1"/>
</dbReference>
<reference evidence="9" key="1">
    <citation type="submission" date="2018-11" db="EMBL/GenBank/DDBJ databases">
        <title>Comparative genomics of Parolsenella catena and Libanicoccus massiliensis: Reclassification of Libanicoccus massiliensis as Parolsenella massiliensis comb. nov.</title>
        <authorList>
            <person name="Sakamoto M."/>
            <person name="Ikeyama N."/>
            <person name="Murakami T."/>
            <person name="Mori H."/>
            <person name="Yuki M."/>
            <person name="Ohkuma M."/>
        </authorList>
    </citation>
    <scope>NUCLEOTIDE SEQUENCE [LARGE SCALE GENOMIC DNA]</scope>
    <source>
        <strain evidence="9">JCM 31932</strain>
    </source>
</reference>
<dbReference type="AlphaFoldDB" id="A0A3G9JY02"/>
<keyword evidence="6" id="KW-0560">Oxidoreductase</keyword>
<evidence type="ECO:0000313" key="8">
    <source>
        <dbReference type="EMBL" id="BBH50381.1"/>
    </source>
</evidence>
<dbReference type="RefSeq" id="WP_332835567.1">
    <property type="nucleotide sequence ID" value="NZ_AP019367.1"/>
</dbReference>
<sequence>MTTGPALNGMLPNLHAIVAVCDDWGIGLAGGMVVDNREDMRHFVACTKGHTVLIGRRTLESFPGGRPLRNRRNIVITTDPAFSREGVEVAHTIEEALALIGNEETWLIGGGMLYHALVGRCATAEVTKNHCTRPADTFFPNLDEDPSWCLEHARTTNENGDPLVTPEGVAFEFDTYVRA</sequence>
<dbReference type="PANTHER" id="PTHR48069:SF3">
    <property type="entry name" value="DIHYDROFOLATE REDUCTASE"/>
    <property type="match status" value="1"/>
</dbReference>
<dbReference type="Proteomes" id="UP000273154">
    <property type="component" value="Chromosome"/>
</dbReference>
<evidence type="ECO:0000256" key="6">
    <source>
        <dbReference type="ARBA" id="ARBA00023002"/>
    </source>
</evidence>
<evidence type="ECO:0000259" key="7">
    <source>
        <dbReference type="PROSITE" id="PS51330"/>
    </source>
</evidence>
<dbReference type="GO" id="GO:0046654">
    <property type="term" value="P:tetrahydrofolate biosynthetic process"/>
    <property type="evidence" value="ECO:0007669"/>
    <property type="project" value="UniProtKB-UniPathway"/>
</dbReference>
<dbReference type="Gene3D" id="3.40.430.10">
    <property type="entry name" value="Dihydrofolate Reductase, subunit A"/>
    <property type="match status" value="1"/>
</dbReference>
<proteinExistence type="inferred from homology"/>
<dbReference type="EMBL" id="AP019367">
    <property type="protein sequence ID" value="BBH50381.1"/>
    <property type="molecule type" value="Genomic_DNA"/>
</dbReference>
<dbReference type="Pfam" id="PF00186">
    <property type="entry name" value="DHFR_1"/>
    <property type="match status" value="1"/>
</dbReference>
<evidence type="ECO:0000256" key="5">
    <source>
        <dbReference type="ARBA" id="ARBA00022857"/>
    </source>
</evidence>
<dbReference type="GeneID" id="88849101"/>
<comment type="pathway">
    <text evidence="1">Cofactor biosynthesis; tetrahydrofolate biosynthesis; 5,6,7,8-tetrahydrofolate from 7,8-dihydrofolate: step 1/1.</text>
</comment>
<dbReference type="EC" id="1.5.1.3" evidence="3"/>
<keyword evidence="9" id="KW-1185">Reference proteome</keyword>
<comment type="similarity">
    <text evidence="2">Belongs to the dihydrofolate reductase family.</text>
</comment>
<dbReference type="GO" id="GO:0005829">
    <property type="term" value="C:cytosol"/>
    <property type="evidence" value="ECO:0007669"/>
    <property type="project" value="TreeGrafter"/>
</dbReference>
<dbReference type="GO" id="GO:0006730">
    <property type="term" value="P:one-carbon metabolic process"/>
    <property type="evidence" value="ECO:0007669"/>
    <property type="project" value="UniProtKB-KW"/>
</dbReference>
<dbReference type="PANTHER" id="PTHR48069">
    <property type="entry name" value="DIHYDROFOLATE REDUCTASE"/>
    <property type="match status" value="1"/>
</dbReference>
<evidence type="ECO:0000313" key="9">
    <source>
        <dbReference type="Proteomes" id="UP000273154"/>
    </source>
</evidence>
<evidence type="ECO:0000256" key="1">
    <source>
        <dbReference type="ARBA" id="ARBA00004903"/>
    </source>
</evidence>
<dbReference type="GO" id="GO:0004146">
    <property type="term" value="F:dihydrofolate reductase activity"/>
    <property type="evidence" value="ECO:0007669"/>
    <property type="project" value="UniProtKB-EC"/>
</dbReference>
<evidence type="ECO:0000256" key="3">
    <source>
        <dbReference type="ARBA" id="ARBA00012856"/>
    </source>
</evidence>
<dbReference type="GO" id="GO:0046452">
    <property type="term" value="P:dihydrofolate metabolic process"/>
    <property type="evidence" value="ECO:0007669"/>
    <property type="project" value="TreeGrafter"/>
</dbReference>
<dbReference type="PRINTS" id="PR00070">
    <property type="entry name" value="DHFR"/>
</dbReference>
<gene>
    <name evidence="8" type="primary">folA</name>
    <name evidence="8" type="ORF">Pcatena_09680</name>
</gene>
<name>A0A3G9JY02_9ACTN</name>
<dbReference type="PROSITE" id="PS51330">
    <property type="entry name" value="DHFR_2"/>
    <property type="match status" value="1"/>
</dbReference>